<evidence type="ECO:0000313" key="8">
    <source>
        <dbReference type="Proteomes" id="UP000191518"/>
    </source>
</evidence>
<evidence type="ECO:0000256" key="5">
    <source>
        <dbReference type="ARBA" id="ARBA00023033"/>
    </source>
</evidence>
<keyword evidence="3" id="KW-0274">FAD</keyword>
<dbReference type="PRINTS" id="PR00420">
    <property type="entry name" value="RNGMNOXGNASE"/>
</dbReference>
<reference evidence="8" key="1">
    <citation type="journal article" date="2017" name="Nat. Microbiol.">
        <title>Global analysis of biosynthetic gene clusters reveals vast potential of secondary metabolite production in Penicillium species.</title>
        <authorList>
            <person name="Nielsen J.C."/>
            <person name="Grijseels S."/>
            <person name="Prigent S."/>
            <person name="Ji B."/>
            <person name="Dainat J."/>
            <person name="Nielsen K.F."/>
            <person name="Frisvad J.C."/>
            <person name="Workman M."/>
            <person name="Nielsen J."/>
        </authorList>
    </citation>
    <scope>NUCLEOTIDE SEQUENCE [LARGE SCALE GENOMIC DNA]</scope>
    <source>
        <strain evidence="8">IBT 29486</strain>
    </source>
</reference>
<dbReference type="OrthoDB" id="16820at2759"/>
<protein>
    <recommendedName>
        <fullName evidence="6">FAD-binding domain-containing protein</fullName>
    </recommendedName>
</protein>
<feature type="domain" description="FAD-binding" evidence="6">
    <location>
        <begin position="6"/>
        <end position="341"/>
    </location>
</feature>
<dbReference type="EMBL" id="MDYP01000019">
    <property type="protein sequence ID" value="OQE06250.1"/>
    <property type="molecule type" value="Genomic_DNA"/>
</dbReference>
<dbReference type="InterPro" id="IPR002938">
    <property type="entry name" value="FAD-bd"/>
</dbReference>
<organism evidence="7 8">
    <name type="scientific">Penicillium vulpinum</name>
    <dbReference type="NCBI Taxonomy" id="29845"/>
    <lineage>
        <taxon>Eukaryota</taxon>
        <taxon>Fungi</taxon>
        <taxon>Dikarya</taxon>
        <taxon>Ascomycota</taxon>
        <taxon>Pezizomycotina</taxon>
        <taxon>Eurotiomycetes</taxon>
        <taxon>Eurotiomycetidae</taxon>
        <taxon>Eurotiales</taxon>
        <taxon>Aspergillaceae</taxon>
        <taxon>Penicillium</taxon>
    </lineage>
</organism>
<sequence length="470" mass="52163">MSEGLTIIIVGAGFCGLTAAIECKLRGMNPILLEAYPTSRNQGDVLDFMHNGGRHIKAWDNGSVGEKLLKSGVHTAKTLNYFSSQGSLLPTEPWIFHDEHYHTQFAGHRGLQHSIIADYAKEIGVDMRFGTDFTVTEYLDNEKETGVITKGGQKILGDVVLACDGPRSLARDKVLGLPDNRVNSGYAIYRAWYDLTDEHRKIPQIARFCNPDEDQAAMILGKNMHAFVYTWDNATQLAWVLTHKDEGDIGESWSFPGDTNEALRHIEEGGFSNTLTEVALNTPKDRLVDYKLVWRDPIPTWLSKSRKLAVMGDAAHCHLPTSAQGACQAVEDAVCVASCLQKANGNVPLALQVFERIRFNRSHVIHMSSISNRDAAHATEWTPELVAEFPDLLSIPHDDWIIEYDVAEETENHFARIAAEVKSGKQGTIEELSLPAGGSFAVVLDEIQKKKQEPKENMETIISIQQQTVA</sequence>
<keyword evidence="4" id="KW-0560">Oxidoreductase</keyword>
<accession>A0A1V6RXJ3</accession>
<evidence type="ECO:0000256" key="1">
    <source>
        <dbReference type="ARBA" id="ARBA00007992"/>
    </source>
</evidence>
<dbReference type="AlphaFoldDB" id="A0A1V6RXJ3"/>
<evidence type="ECO:0000313" key="7">
    <source>
        <dbReference type="EMBL" id="OQE06250.1"/>
    </source>
</evidence>
<gene>
    <name evidence="7" type="ORF">PENVUL_c019G02483</name>
</gene>
<dbReference type="Proteomes" id="UP000191518">
    <property type="component" value="Unassembled WGS sequence"/>
</dbReference>
<dbReference type="Gene3D" id="3.50.50.60">
    <property type="entry name" value="FAD/NAD(P)-binding domain"/>
    <property type="match status" value="1"/>
</dbReference>
<dbReference type="STRING" id="29845.A0A1V6RXJ3"/>
<dbReference type="SUPFAM" id="SSF51905">
    <property type="entry name" value="FAD/NAD(P)-binding domain"/>
    <property type="match status" value="1"/>
</dbReference>
<dbReference type="InterPro" id="IPR050493">
    <property type="entry name" value="FAD-dep_Monooxygenase_BioMet"/>
</dbReference>
<dbReference type="SUPFAM" id="SSF54373">
    <property type="entry name" value="FAD-linked reductases, C-terminal domain"/>
    <property type="match status" value="1"/>
</dbReference>
<comment type="caution">
    <text evidence="7">The sequence shown here is derived from an EMBL/GenBank/DDBJ whole genome shotgun (WGS) entry which is preliminary data.</text>
</comment>
<evidence type="ECO:0000256" key="2">
    <source>
        <dbReference type="ARBA" id="ARBA00022630"/>
    </source>
</evidence>
<evidence type="ECO:0000256" key="4">
    <source>
        <dbReference type="ARBA" id="ARBA00023002"/>
    </source>
</evidence>
<evidence type="ECO:0000256" key="3">
    <source>
        <dbReference type="ARBA" id="ARBA00022827"/>
    </source>
</evidence>
<comment type="similarity">
    <text evidence="1">Belongs to the paxM FAD-dependent monooxygenase family.</text>
</comment>
<keyword evidence="2" id="KW-0285">Flavoprotein</keyword>
<dbReference type="GO" id="GO:0004497">
    <property type="term" value="F:monooxygenase activity"/>
    <property type="evidence" value="ECO:0007669"/>
    <property type="project" value="UniProtKB-KW"/>
</dbReference>
<keyword evidence="5" id="KW-0503">Monooxygenase</keyword>
<dbReference type="PANTHER" id="PTHR13789">
    <property type="entry name" value="MONOOXYGENASE"/>
    <property type="match status" value="1"/>
</dbReference>
<dbReference type="Pfam" id="PF01494">
    <property type="entry name" value="FAD_binding_3"/>
    <property type="match status" value="1"/>
</dbReference>
<proteinExistence type="inferred from homology"/>
<dbReference type="PANTHER" id="PTHR13789:SF236">
    <property type="entry name" value="MONOOXYGENASE, PUTATIVE (AFU_ORTHOLOGUE AFUA_6G12060)-RELATED"/>
    <property type="match status" value="1"/>
</dbReference>
<evidence type="ECO:0000259" key="6">
    <source>
        <dbReference type="Pfam" id="PF01494"/>
    </source>
</evidence>
<dbReference type="GO" id="GO:0071949">
    <property type="term" value="F:FAD binding"/>
    <property type="evidence" value="ECO:0007669"/>
    <property type="project" value="InterPro"/>
</dbReference>
<dbReference type="InterPro" id="IPR036188">
    <property type="entry name" value="FAD/NAD-bd_sf"/>
</dbReference>
<name>A0A1V6RXJ3_9EURO</name>
<keyword evidence="8" id="KW-1185">Reference proteome</keyword>